<keyword evidence="3" id="KW-1185">Reference proteome</keyword>
<evidence type="ECO:0000313" key="3">
    <source>
        <dbReference type="Proteomes" id="UP000820818"/>
    </source>
</evidence>
<feature type="region of interest" description="Disordered" evidence="1">
    <location>
        <begin position="171"/>
        <end position="357"/>
    </location>
</feature>
<feature type="compositionally biased region" description="Basic residues" evidence="1">
    <location>
        <begin position="343"/>
        <end position="354"/>
    </location>
</feature>
<sequence length="376" mass="40214">MNSSTIRKLPGSKKAFAHVKSVVDHRRPHGSKAPNAPAVQTQPDDKKPRTVPTRPAWNSSTKIERTPDLYIKPLPGTGTGQRKSFKARSVPASHLLPFRPVLPSKTRQPTGKADDESVAGQTESGGTPESPEAPQEIVEIPEKAAEVPAESADPGLMSRVWQSVVGPIVPAAKPEEDNALIEPKEVKEATGETEQVIELPEDVAEKPTGAEDPGLIRRMWHSVVDPILNSNKPGDEGAGEAEEVAVKQPESEAPPVTEEPGVPAVTEEGSPASEESVVASVAEDVAGSSESSTETAGDQPEGPSAEVPVQRKYPPGYGSKRERIRKALEKKGIMPGDELPPKKPFKNQGPKRSKSPTIEEIVRMCARAQEVYGNRG</sequence>
<comment type="caution">
    <text evidence="2">The sequence shown here is derived from an EMBL/GenBank/DDBJ whole genome shotgun (WGS) entry which is preliminary data.</text>
</comment>
<dbReference type="Proteomes" id="UP000820818">
    <property type="component" value="Linkage Group LG3"/>
</dbReference>
<feature type="compositionally biased region" description="Basic and acidic residues" evidence="1">
    <location>
        <begin position="319"/>
        <end position="332"/>
    </location>
</feature>
<dbReference type="EMBL" id="WJBH02000003">
    <property type="protein sequence ID" value="KAI9560968.1"/>
    <property type="molecule type" value="Genomic_DNA"/>
</dbReference>
<evidence type="ECO:0000313" key="2">
    <source>
        <dbReference type="EMBL" id="KAI9560968.1"/>
    </source>
</evidence>
<accession>A0AAD5PWQ2</accession>
<evidence type="ECO:0000256" key="1">
    <source>
        <dbReference type="SAM" id="MobiDB-lite"/>
    </source>
</evidence>
<protein>
    <submittedName>
        <fullName evidence="2">Uncharacterized protein</fullName>
    </submittedName>
</protein>
<feature type="compositionally biased region" description="Low complexity" evidence="1">
    <location>
        <begin position="267"/>
        <end position="292"/>
    </location>
</feature>
<reference evidence="2 3" key="1">
    <citation type="submission" date="2022-05" db="EMBL/GenBank/DDBJ databases">
        <title>A multi-omics perspective on studying reproductive biology in Daphnia sinensis.</title>
        <authorList>
            <person name="Jia J."/>
        </authorList>
    </citation>
    <scope>NUCLEOTIDE SEQUENCE [LARGE SCALE GENOMIC DNA]</scope>
    <source>
        <strain evidence="2 3">WSL</strain>
    </source>
</reference>
<gene>
    <name evidence="2" type="ORF">GHT06_011924</name>
</gene>
<feature type="region of interest" description="Disordered" evidence="1">
    <location>
        <begin position="21"/>
        <end position="157"/>
    </location>
</feature>
<name>A0AAD5PWQ2_9CRUS</name>
<dbReference type="AlphaFoldDB" id="A0AAD5PWQ2"/>
<organism evidence="2 3">
    <name type="scientific">Daphnia sinensis</name>
    <dbReference type="NCBI Taxonomy" id="1820382"/>
    <lineage>
        <taxon>Eukaryota</taxon>
        <taxon>Metazoa</taxon>
        <taxon>Ecdysozoa</taxon>
        <taxon>Arthropoda</taxon>
        <taxon>Crustacea</taxon>
        <taxon>Branchiopoda</taxon>
        <taxon>Diplostraca</taxon>
        <taxon>Cladocera</taxon>
        <taxon>Anomopoda</taxon>
        <taxon>Daphniidae</taxon>
        <taxon>Daphnia</taxon>
        <taxon>Daphnia similis group</taxon>
    </lineage>
</organism>
<proteinExistence type="predicted"/>